<dbReference type="Gene3D" id="3.20.20.140">
    <property type="entry name" value="Metal-dependent hydrolases"/>
    <property type="match status" value="1"/>
</dbReference>
<reference evidence="1 2" key="1">
    <citation type="submission" date="2018-05" db="EMBL/GenBank/DDBJ databases">
        <title>Genomic analysis of Gracilibacillus dipsosauri DD1 reveals novel features of a salt-tolerant amylase.</title>
        <authorList>
            <person name="Deutch C.E."/>
            <person name="Yang S."/>
        </authorList>
    </citation>
    <scope>NUCLEOTIDE SEQUENCE [LARGE SCALE GENOMIC DNA]</scope>
    <source>
        <strain evidence="1 2">DD1</strain>
    </source>
</reference>
<proteinExistence type="predicted"/>
<dbReference type="RefSeq" id="WP_109984390.1">
    <property type="nucleotide sequence ID" value="NZ_QGTD01000008.1"/>
</dbReference>
<dbReference type="AlphaFoldDB" id="A0A317KZP3"/>
<dbReference type="SUPFAM" id="SSF51556">
    <property type="entry name" value="Metallo-dependent hydrolases"/>
    <property type="match status" value="1"/>
</dbReference>
<dbReference type="PANTHER" id="PTHR10443">
    <property type="entry name" value="MICROSOMAL DIPEPTIDASE"/>
    <property type="match status" value="1"/>
</dbReference>
<comment type="caution">
    <text evidence="1">The sequence shown here is derived from an EMBL/GenBank/DDBJ whole genome shotgun (WGS) entry which is preliminary data.</text>
</comment>
<dbReference type="PROSITE" id="PS51365">
    <property type="entry name" value="RENAL_DIPEPTIDASE_2"/>
    <property type="match status" value="1"/>
</dbReference>
<dbReference type="InterPro" id="IPR032466">
    <property type="entry name" value="Metal_Hydrolase"/>
</dbReference>
<accession>A0A317KZP3</accession>
<evidence type="ECO:0000313" key="2">
    <source>
        <dbReference type="Proteomes" id="UP000245624"/>
    </source>
</evidence>
<name>A0A317KZP3_9BACI</name>
<protein>
    <submittedName>
        <fullName evidence="1">Dipeptidase</fullName>
    </submittedName>
</protein>
<dbReference type="OrthoDB" id="9804920at2"/>
<dbReference type="Pfam" id="PF01244">
    <property type="entry name" value="Peptidase_M19"/>
    <property type="match status" value="1"/>
</dbReference>
<gene>
    <name evidence="1" type="ORF">DLJ74_10310</name>
</gene>
<organism evidence="1 2">
    <name type="scientific">Gracilibacillus dipsosauri</name>
    <dbReference type="NCBI Taxonomy" id="178340"/>
    <lineage>
        <taxon>Bacteria</taxon>
        <taxon>Bacillati</taxon>
        <taxon>Bacillota</taxon>
        <taxon>Bacilli</taxon>
        <taxon>Bacillales</taxon>
        <taxon>Bacillaceae</taxon>
        <taxon>Gracilibacillus</taxon>
    </lineage>
</organism>
<dbReference type="InterPro" id="IPR008257">
    <property type="entry name" value="Pept_M19"/>
</dbReference>
<evidence type="ECO:0000313" key="1">
    <source>
        <dbReference type="EMBL" id="PWU68803.1"/>
    </source>
</evidence>
<sequence>MIDCHCDALWKMWSKAYEFANDSRLSVNREKWLNSNVQVQCFAIFVPPEVPMEAKFTTGLQMIDLFFDKIIQPYPEIKFITNKQDILSLKNTERGAILTLEGLDLIGSDLYKLRILLHLGVKMVGLSWNNPNLVTDGVMEQRGAGLTEFGKEVIQLLNQYNIWTDLAHISYSGFFEAVQLADFPMVSHANVQAVHPHPRNLDDKQIQVLIEKGGLIGINFVREFLTTKQYATYDDIYQHIDYLLHKGAEKNIIFGSDFDGSDDLADQLKNIDQYPAFISYLKTLLSDYTLNRITSNNFVENLPF</sequence>
<dbReference type="PANTHER" id="PTHR10443:SF12">
    <property type="entry name" value="DIPEPTIDASE"/>
    <property type="match status" value="1"/>
</dbReference>
<dbReference type="EMBL" id="QGTD01000008">
    <property type="protein sequence ID" value="PWU68803.1"/>
    <property type="molecule type" value="Genomic_DNA"/>
</dbReference>
<dbReference type="GO" id="GO:0006508">
    <property type="term" value="P:proteolysis"/>
    <property type="evidence" value="ECO:0007669"/>
    <property type="project" value="InterPro"/>
</dbReference>
<keyword evidence="2" id="KW-1185">Reference proteome</keyword>
<dbReference type="Proteomes" id="UP000245624">
    <property type="component" value="Unassembled WGS sequence"/>
</dbReference>
<dbReference type="GO" id="GO:0070573">
    <property type="term" value="F:metallodipeptidase activity"/>
    <property type="evidence" value="ECO:0007669"/>
    <property type="project" value="InterPro"/>
</dbReference>